<evidence type="ECO:0000313" key="2">
    <source>
        <dbReference type="Proteomes" id="UP000076532"/>
    </source>
</evidence>
<proteinExistence type="predicted"/>
<name>A0A166IKU3_9AGAM</name>
<dbReference type="AlphaFoldDB" id="A0A166IKU3"/>
<dbReference type="EMBL" id="KV417559">
    <property type="protein sequence ID" value="KZP19929.1"/>
    <property type="molecule type" value="Genomic_DNA"/>
</dbReference>
<evidence type="ECO:0000313" key="1">
    <source>
        <dbReference type="EMBL" id="KZP19929.1"/>
    </source>
</evidence>
<organism evidence="1 2">
    <name type="scientific">Athelia psychrophila</name>
    <dbReference type="NCBI Taxonomy" id="1759441"/>
    <lineage>
        <taxon>Eukaryota</taxon>
        <taxon>Fungi</taxon>
        <taxon>Dikarya</taxon>
        <taxon>Basidiomycota</taxon>
        <taxon>Agaricomycotina</taxon>
        <taxon>Agaricomycetes</taxon>
        <taxon>Agaricomycetidae</taxon>
        <taxon>Atheliales</taxon>
        <taxon>Atheliaceae</taxon>
        <taxon>Athelia</taxon>
    </lineage>
</organism>
<keyword evidence="2" id="KW-1185">Reference proteome</keyword>
<sequence length="56" mass="6328">MRVLRVLRAPPPVLSRSGIDHKATDEFGSAYLILPCTHVLFRFFVPSPDTYTILVL</sequence>
<reference evidence="1 2" key="1">
    <citation type="journal article" date="2016" name="Mol. Biol. Evol.">
        <title>Comparative Genomics of Early-Diverging Mushroom-Forming Fungi Provides Insights into the Origins of Lignocellulose Decay Capabilities.</title>
        <authorList>
            <person name="Nagy L.G."/>
            <person name="Riley R."/>
            <person name="Tritt A."/>
            <person name="Adam C."/>
            <person name="Daum C."/>
            <person name="Floudas D."/>
            <person name="Sun H."/>
            <person name="Yadav J.S."/>
            <person name="Pangilinan J."/>
            <person name="Larsson K.H."/>
            <person name="Matsuura K."/>
            <person name="Barry K."/>
            <person name="Labutti K."/>
            <person name="Kuo R."/>
            <person name="Ohm R.A."/>
            <person name="Bhattacharya S.S."/>
            <person name="Shirouzu T."/>
            <person name="Yoshinaga Y."/>
            <person name="Martin F.M."/>
            <person name="Grigoriev I.V."/>
            <person name="Hibbett D.S."/>
        </authorList>
    </citation>
    <scope>NUCLEOTIDE SEQUENCE [LARGE SCALE GENOMIC DNA]</scope>
    <source>
        <strain evidence="1 2">CBS 109695</strain>
    </source>
</reference>
<gene>
    <name evidence="1" type="ORF">FIBSPDRAFT_862136</name>
</gene>
<accession>A0A166IKU3</accession>
<dbReference type="Proteomes" id="UP000076532">
    <property type="component" value="Unassembled WGS sequence"/>
</dbReference>
<protein>
    <submittedName>
        <fullName evidence="1">Uncharacterized protein</fullName>
    </submittedName>
</protein>